<accession>A0A238HHS1</accession>
<evidence type="ECO:0000313" key="2">
    <source>
        <dbReference type="EMBL" id="SNB72539.1"/>
    </source>
</evidence>
<protein>
    <recommendedName>
        <fullName evidence="4">DUF3108 domain-containing protein</fullName>
    </recommendedName>
</protein>
<proteinExistence type="predicted"/>
<reference evidence="2" key="2">
    <citation type="submission" date="2017-06" db="EMBL/GenBank/DDBJ databases">
        <authorList>
            <person name="Kim H.J."/>
            <person name="Triplett B.A."/>
        </authorList>
    </citation>
    <scope>NUCLEOTIDE SEQUENCE [LARGE SCALE GENOMIC DNA]</scope>
    <source>
        <strain evidence="2">Kingella_eburonensis</strain>
    </source>
</reference>
<dbReference type="AlphaFoldDB" id="A0A238HHS1"/>
<organism evidence="1">
    <name type="scientific">Kingella negevensis</name>
    <dbReference type="NCBI Taxonomy" id="1522312"/>
    <lineage>
        <taxon>Bacteria</taxon>
        <taxon>Pseudomonadati</taxon>
        <taxon>Pseudomonadota</taxon>
        <taxon>Betaproteobacteria</taxon>
        <taxon>Neisseriales</taxon>
        <taxon>Neisseriaceae</taxon>
        <taxon>Kingella</taxon>
    </lineage>
</organism>
<dbReference type="EMBL" id="FXUV01000041">
    <property type="protein sequence ID" value="SMQ13051.1"/>
    <property type="molecule type" value="Genomic_DNA"/>
</dbReference>
<reference evidence="3" key="3">
    <citation type="submission" date="2017-06" db="EMBL/GenBank/DDBJ databases">
        <authorList>
            <person name="Laurent S."/>
        </authorList>
    </citation>
    <scope>NUCLEOTIDE SEQUENCE [LARGE SCALE GENOMIC DNA]</scope>
</reference>
<sequence>MGIPATMTFKCTGDSYTIVANINMPKYKMSFQTGGKIVGNELQPEYYRDIRNGKTYATATFAHSQVKYRKPDYQEVKTVNGAVSDLFSLTWQLGANEGKLSSNMSVTNGKTVHKVGSLKALSDTKLTINGTSMPVSQFSLKRGDSNVKYGFAPDLVHILAIISYSDGRKSYNLTLKSAVIDGVSVQP</sequence>
<evidence type="ECO:0008006" key="4">
    <source>
        <dbReference type="Google" id="ProtNLM"/>
    </source>
</evidence>
<evidence type="ECO:0000313" key="1">
    <source>
        <dbReference type="EMBL" id="SMQ13051.1"/>
    </source>
</evidence>
<name>A0A238HHS1_9NEIS</name>
<dbReference type="OrthoDB" id="5672750at2"/>
<dbReference type="STRING" id="1522312.GCA_900177895_01115"/>
<gene>
    <name evidence="1" type="ORF">KEBURONENSIS_00421</name>
    <name evidence="2" type="ORF">KEBURONENSIS_01458</name>
</gene>
<evidence type="ECO:0000313" key="3">
    <source>
        <dbReference type="Proteomes" id="UP000215450"/>
    </source>
</evidence>
<reference evidence="1" key="1">
    <citation type="submission" date="2017-05" db="EMBL/GenBank/DDBJ databases">
        <authorList>
            <person name="Song R."/>
            <person name="Chenine A.L."/>
            <person name="Ruprecht R.M."/>
        </authorList>
    </citation>
    <scope>NUCLEOTIDE SEQUENCE</scope>
    <source>
        <strain evidence="1">Kingella_eburonensis</strain>
    </source>
</reference>
<keyword evidence="3" id="KW-1185">Reference proteome</keyword>
<dbReference type="RefSeq" id="WP_095063095.1">
    <property type="nucleotide sequence ID" value="NZ_FXUV02000030.1"/>
</dbReference>
<dbReference type="Proteomes" id="UP000215450">
    <property type="component" value="Unassembled WGS sequence"/>
</dbReference>
<dbReference type="EMBL" id="FXUV02000030">
    <property type="protein sequence ID" value="SNB72539.1"/>
    <property type="molecule type" value="Genomic_DNA"/>
</dbReference>